<evidence type="ECO:0000313" key="2">
    <source>
        <dbReference type="EMBL" id="KAL0928021.1"/>
    </source>
</evidence>
<evidence type="ECO:0000256" key="1">
    <source>
        <dbReference type="SAM" id="MobiDB-lite"/>
    </source>
</evidence>
<feature type="region of interest" description="Disordered" evidence="1">
    <location>
        <begin position="272"/>
        <end position="299"/>
    </location>
</feature>
<evidence type="ECO:0000313" key="3">
    <source>
        <dbReference type="Proteomes" id="UP001552299"/>
    </source>
</evidence>
<dbReference type="PANTHER" id="PTHR47481">
    <property type="match status" value="1"/>
</dbReference>
<dbReference type="Proteomes" id="UP001552299">
    <property type="component" value="Unassembled WGS sequence"/>
</dbReference>
<dbReference type="Pfam" id="PF14223">
    <property type="entry name" value="Retrotran_gag_2"/>
    <property type="match status" value="1"/>
</dbReference>
<dbReference type="AlphaFoldDB" id="A0ABD0VSY5"/>
<name>A0ABD0VSY5_DENTH</name>
<organism evidence="2 3">
    <name type="scientific">Dendrobium thyrsiflorum</name>
    <name type="common">Pinecone-like raceme dendrobium</name>
    <name type="synonym">Orchid</name>
    <dbReference type="NCBI Taxonomy" id="117978"/>
    <lineage>
        <taxon>Eukaryota</taxon>
        <taxon>Viridiplantae</taxon>
        <taxon>Streptophyta</taxon>
        <taxon>Embryophyta</taxon>
        <taxon>Tracheophyta</taxon>
        <taxon>Spermatophyta</taxon>
        <taxon>Magnoliopsida</taxon>
        <taxon>Liliopsida</taxon>
        <taxon>Asparagales</taxon>
        <taxon>Orchidaceae</taxon>
        <taxon>Epidendroideae</taxon>
        <taxon>Malaxideae</taxon>
        <taxon>Dendrobiinae</taxon>
        <taxon>Dendrobium</taxon>
    </lineage>
</organism>
<dbReference type="PANTHER" id="PTHR47481:SF22">
    <property type="entry name" value="RETROTRANSPOSON GAG DOMAIN-CONTAINING PROTEIN"/>
    <property type="match status" value="1"/>
</dbReference>
<dbReference type="EMBL" id="JANQDX010000002">
    <property type="protein sequence ID" value="KAL0928021.1"/>
    <property type="molecule type" value="Genomic_DNA"/>
</dbReference>
<reference evidence="2 3" key="1">
    <citation type="journal article" date="2024" name="Plant Biotechnol. J.">
        <title>Dendrobium thyrsiflorum genome and its molecular insights into genes involved in important horticultural traits.</title>
        <authorList>
            <person name="Chen B."/>
            <person name="Wang J.Y."/>
            <person name="Zheng P.J."/>
            <person name="Li K.L."/>
            <person name="Liang Y.M."/>
            <person name="Chen X.F."/>
            <person name="Zhang C."/>
            <person name="Zhao X."/>
            <person name="He X."/>
            <person name="Zhang G.Q."/>
            <person name="Liu Z.J."/>
            <person name="Xu Q."/>
        </authorList>
    </citation>
    <scope>NUCLEOTIDE SEQUENCE [LARGE SCALE GENOMIC DNA]</scope>
    <source>
        <strain evidence="2">GZMU011</strain>
    </source>
</reference>
<accession>A0ABD0VSY5</accession>
<proteinExistence type="predicted"/>
<gene>
    <name evidence="2" type="ORF">M5K25_002254</name>
</gene>
<comment type="caution">
    <text evidence="2">The sequence shown here is derived from an EMBL/GenBank/DDBJ whole genome shotgun (WGS) entry which is preliminary data.</text>
</comment>
<sequence>MRGYRFSNSIDALKRNEESNWSNINISFPLASPHLHIRLSSWYQSFKLYSFSMADQESVSPTPPPSSSLSASMADFIAPPPLKFLMSNLKLIISNLLTNDNYPIWRLQVFILFSANGFEGYLTGKTAPPPSSSEGPTSMEDCLWHLIDKNLVSTLLSTISPSASSADQSVESHQLKNELHHIQMRGNNMAQYLAQIKALIDNITAARAQLDTEDIILYTLNGLPPTYNPFKSAIRTSQLPISLETLYSLLCSEEINLQAEQQRDLTLNPDTTALLSTRSHNNRGRSYSRGSRGRGASDQTSTIHSLLPLQLLLLVVGHIALNCWHRCNMQYAPTTPNPRAFISTATSTASSQPTEWILDTGASSHLTSDVHNLQHSVPYPGSKAVSIANGCLQPRAPERPLLGTSLGLS</sequence>
<protein>
    <recommendedName>
        <fullName evidence="4">Retrotransposon Copia-like N-terminal domain-containing protein</fullName>
    </recommendedName>
</protein>
<keyword evidence="3" id="KW-1185">Reference proteome</keyword>
<evidence type="ECO:0008006" key="4">
    <source>
        <dbReference type="Google" id="ProtNLM"/>
    </source>
</evidence>